<organism evidence="2 3">
    <name type="scientific">Exophiala mesophila</name>
    <name type="common">Black yeast-like fungus</name>
    <dbReference type="NCBI Taxonomy" id="212818"/>
    <lineage>
        <taxon>Eukaryota</taxon>
        <taxon>Fungi</taxon>
        <taxon>Dikarya</taxon>
        <taxon>Ascomycota</taxon>
        <taxon>Pezizomycotina</taxon>
        <taxon>Eurotiomycetes</taxon>
        <taxon>Chaetothyriomycetidae</taxon>
        <taxon>Chaetothyriales</taxon>
        <taxon>Herpotrichiellaceae</taxon>
        <taxon>Exophiala</taxon>
    </lineage>
</organism>
<dbReference type="EMBL" id="NAJM01000062">
    <property type="protein sequence ID" value="RVX66412.1"/>
    <property type="molecule type" value="Genomic_DNA"/>
</dbReference>
<dbReference type="PRINTS" id="PR00081">
    <property type="entry name" value="GDHRDH"/>
</dbReference>
<evidence type="ECO:0000256" key="1">
    <source>
        <dbReference type="ARBA" id="ARBA00006484"/>
    </source>
</evidence>
<dbReference type="SUPFAM" id="SSF51735">
    <property type="entry name" value="NAD(P)-binding Rossmann-fold domains"/>
    <property type="match status" value="1"/>
</dbReference>
<dbReference type="PANTHER" id="PTHR43544:SF32">
    <property type="entry name" value="CHAIN DEHYDROGENASE, PUTATIVE (AFU_ORTHOLOGUE AFUA_5G01530)-RELATED"/>
    <property type="match status" value="1"/>
</dbReference>
<dbReference type="GO" id="GO:0016491">
    <property type="term" value="F:oxidoreductase activity"/>
    <property type="evidence" value="ECO:0007669"/>
    <property type="project" value="TreeGrafter"/>
</dbReference>
<dbReference type="AlphaFoldDB" id="A0A438MRY0"/>
<dbReference type="PANTHER" id="PTHR43544">
    <property type="entry name" value="SHORT-CHAIN DEHYDROGENASE/REDUCTASE"/>
    <property type="match status" value="1"/>
</dbReference>
<dbReference type="Gene3D" id="3.40.50.720">
    <property type="entry name" value="NAD(P)-binding Rossmann-like Domain"/>
    <property type="match status" value="1"/>
</dbReference>
<evidence type="ECO:0000313" key="2">
    <source>
        <dbReference type="EMBL" id="RVX66412.1"/>
    </source>
</evidence>
<dbReference type="GO" id="GO:0019748">
    <property type="term" value="P:secondary metabolic process"/>
    <property type="evidence" value="ECO:0007669"/>
    <property type="project" value="TreeGrafter"/>
</dbReference>
<dbReference type="GO" id="GO:0005737">
    <property type="term" value="C:cytoplasm"/>
    <property type="evidence" value="ECO:0007669"/>
    <property type="project" value="TreeGrafter"/>
</dbReference>
<dbReference type="InterPro" id="IPR051468">
    <property type="entry name" value="Fungal_SecMetab_SDRs"/>
</dbReference>
<reference evidence="2 3" key="1">
    <citation type="submission" date="2017-03" db="EMBL/GenBank/DDBJ databases">
        <title>Genomes of endolithic fungi from Antarctica.</title>
        <authorList>
            <person name="Coleine C."/>
            <person name="Masonjones S."/>
            <person name="Stajich J.E."/>
        </authorList>
    </citation>
    <scope>NUCLEOTIDE SEQUENCE [LARGE SCALE GENOMIC DNA]</scope>
    <source>
        <strain evidence="2 3">CCFEE 6314</strain>
    </source>
</reference>
<name>A0A438MRY0_EXOME</name>
<gene>
    <name evidence="2" type="ORF">B0A52_09642</name>
</gene>
<dbReference type="InterPro" id="IPR002347">
    <property type="entry name" value="SDR_fam"/>
</dbReference>
<dbReference type="Pfam" id="PF00106">
    <property type="entry name" value="adh_short"/>
    <property type="match status" value="1"/>
</dbReference>
<sequence length="247" mass="26157">MASPEQRIVLITGANQGLGYEAVKKLAAEHPNNTILLGSRNIDNGIKAAESITKIQPGTVIKPIQIAVDSDSSIAAAVETVTAEYGRLDVLFNNAGIGTATGSPREEFLKILEVNAVSAALVTDAFLPLLKKAKVPRILFMSSGLGSISLNIDPSFPYYGTIDNKAYLTSKAAMNMIAVFYAVQLGKEGFKVNAINPGFCQTNLTGYAEAAMPADQGIIESVQLIVDDDPNGQTGKFQSTGGQHLPW</sequence>
<dbReference type="OrthoDB" id="191139at2759"/>
<comment type="similarity">
    <text evidence="1">Belongs to the short-chain dehydrogenases/reductases (SDR) family.</text>
</comment>
<dbReference type="Proteomes" id="UP000288859">
    <property type="component" value="Unassembled WGS sequence"/>
</dbReference>
<proteinExistence type="inferred from homology"/>
<protein>
    <submittedName>
        <fullName evidence="2">Uncharacterized protein</fullName>
    </submittedName>
</protein>
<dbReference type="InterPro" id="IPR036291">
    <property type="entry name" value="NAD(P)-bd_dom_sf"/>
</dbReference>
<evidence type="ECO:0000313" key="3">
    <source>
        <dbReference type="Proteomes" id="UP000288859"/>
    </source>
</evidence>
<dbReference type="VEuPathDB" id="FungiDB:PV10_00170"/>
<comment type="caution">
    <text evidence="2">The sequence shown here is derived from an EMBL/GenBank/DDBJ whole genome shotgun (WGS) entry which is preliminary data.</text>
</comment>
<accession>A0A438MRY0</accession>